<evidence type="ECO:0000313" key="5">
    <source>
        <dbReference type="Proteomes" id="UP000237881"/>
    </source>
</evidence>
<dbReference type="CDD" id="cd04301">
    <property type="entry name" value="NAT_SF"/>
    <property type="match status" value="1"/>
</dbReference>
<gene>
    <name evidence="3" type="ORF">C5C04_04395</name>
    <name evidence="4" type="ORF">C5C40_03265</name>
</gene>
<sequence>MKSGANFASPETRNGVEIMLTNDLVIRPVAEGDEATWKRLYHSYRDFYELAPDEVIVNRVWSWVLSGGHSIYGIIAIDAEGNAVGLANLRVFARPSSGSIGVYLDDLFTDSDYRRHGIGAALLAKARRFAGEHDATVVRWITSTDNTTARSLYDANAVLTKWVTYDMPPERPAQKSRSEGDVETTETAGMGAFSSETSGRHGREVRRRNDEEETHRE</sequence>
<dbReference type="AlphaFoldDB" id="A0ABD6WAR5"/>
<protein>
    <submittedName>
        <fullName evidence="3">N-acetyltransferase</fullName>
    </submittedName>
</protein>
<evidence type="ECO:0000313" key="6">
    <source>
        <dbReference type="Proteomes" id="UP000239698"/>
    </source>
</evidence>
<name>A0ABD6WAR5_RATRA</name>
<dbReference type="Pfam" id="PF00583">
    <property type="entry name" value="Acetyltransf_1"/>
    <property type="match status" value="1"/>
</dbReference>
<dbReference type="Proteomes" id="UP000239698">
    <property type="component" value="Unassembled WGS sequence"/>
</dbReference>
<reference evidence="5 6" key="1">
    <citation type="submission" date="2018-02" db="EMBL/GenBank/DDBJ databases">
        <title>Bacteriophage NCPPB3778 and a type I-E CRISPR drive the evolution of the US Biological Select Agent, Rathayibacter toxicus.</title>
        <authorList>
            <person name="Davis E.W.II."/>
            <person name="Tabima J.F."/>
            <person name="Weisberg A.J."/>
            <person name="Lopes L.D."/>
            <person name="Wiseman M.S."/>
            <person name="Wiseman M.S."/>
            <person name="Pupko T."/>
            <person name="Belcher M.S."/>
            <person name="Sechler A.J."/>
            <person name="Tancos M.A."/>
            <person name="Schroeder B.K."/>
            <person name="Murray T.D."/>
            <person name="Luster D.G."/>
            <person name="Schneider W.L."/>
            <person name="Rogers E."/>
            <person name="Andreote F.D."/>
            <person name="Grunwald N.J."/>
            <person name="Putnam M.L."/>
            <person name="Chang J.H."/>
        </authorList>
    </citation>
    <scope>NUCLEOTIDE SEQUENCE [LARGE SCALE GENOMIC DNA]</scope>
    <source>
        <strain evidence="4 6">AY1D6</strain>
        <strain evidence="3 5">AY1I9</strain>
    </source>
</reference>
<dbReference type="GeneID" id="49820250"/>
<evidence type="ECO:0000256" key="1">
    <source>
        <dbReference type="SAM" id="MobiDB-lite"/>
    </source>
</evidence>
<comment type="caution">
    <text evidence="3">The sequence shown here is derived from an EMBL/GenBank/DDBJ whole genome shotgun (WGS) entry which is preliminary data.</text>
</comment>
<feature type="region of interest" description="Disordered" evidence="1">
    <location>
        <begin position="168"/>
        <end position="217"/>
    </location>
</feature>
<organism evidence="3 5">
    <name type="scientific">Rathayibacter rathayi</name>
    <name type="common">Corynebacterium rathayi</name>
    <dbReference type="NCBI Taxonomy" id="33887"/>
    <lineage>
        <taxon>Bacteria</taxon>
        <taxon>Bacillati</taxon>
        <taxon>Actinomycetota</taxon>
        <taxon>Actinomycetes</taxon>
        <taxon>Micrococcales</taxon>
        <taxon>Microbacteriaceae</taxon>
        <taxon>Rathayibacter</taxon>
    </lineage>
</organism>
<evidence type="ECO:0000313" key="4">
    <source>
        <dbReference type="EMBL" id="PPH78978.1"/>
    </source>
</evidence>
<feature type="domain" description="N-acetyltransferase" evidence="2">
    <location>
        <begin position="24"/>
        <end position="172"/>
    </location>
</feature>
<feature type="compositionally biased region" description="Basic and acidic residues" evidence="1">
    <location>
        <begin position="198"/>
        <end position="217"/>
    </location>
</feature>
<dbReference type="EMBL" id="PSUL01000006">
    <property type="protein sequence ID" value="PPF15134.1"/>
    <property type="molecule type" value="Genomic_DNA"/>
</dbReference>
<evidence type="ECO:0000313" key="3">
    <source>
        <dbReference type="EMBL" id="PPF15134.1"/>
    </source>
</evidence>
<dbReference type="Proteomes" id="UP000237881">
    <property type="component" value="Unassembled WGS sequence"/>
</dbReference>
<dbReference type="RefSeq" id="WP_097165746.1">
    <property type="nucleotide sequence ID" value="NZ_CP028129.1"/>
</dbReference>
<keyword evidence="6" id="KW-1185">Reference proteome</keyword>
<dbReference type="Gene3D" id="3.40.630.30">
    <property type="match status" value="1"/>
</dbReference>
<dbReference type="EMBL" id="PSVT01000004">
    <property type="protein sequence ID" value="PPH78978.1"/>
    <property type="molecule type" value="Genomic_DNA"/>
</dbReference>
<dbReference type="InterPro" id="IPR000182">
    <property type="entry name" value="GNAT_dom"/>
</dbReference>
<dbReference type="InterPro" id="IPR016181">
    <property type="entry name" value="Acyl_CoA_acyltransferase"/>
</dbReference>
<dbReference type="SUPFAM" id="SSF55729">
    <property type="entry name" value="Acyl-CoA N-acyltransferases (Nat)"/>
    <property type="match status" value="1"/>
</dbReference>
<proteinExistence type="predicted"/>
<evidence type="ECO:0000259" key="2">
    <source>
        <dbReference type="PROSITE" id="PS51186"/>
    </source>
</evidence>
<dbReference type="PROSITE" id="PS51186">
    <property type="entry name" value="GNAT"/>
    <property type="match status" value="1"/>
</dbReference>
<dbReference type="KEGG" id="rry:C1O28_07165"/>
<feature type="compositionally biased region" description="Basic and acidic residues" evidence="1">
    <location>
        <begin position="168"/>
        <end position="180"/>
    </location>
</feature>
<accession>A0ABD6WAR5</accession>